<dbReference type="Gene3D" id="3.20.20.70">
    <property type="entry name" value="Aldolase class I"/>
    <property type="match status" value="1"/>
</dbReference>
<dbReference type="STRING" id="83401.SAMN05421742_10525"/>
<proteinExistence type="predicted"/>
<gene>
    <name evidence="8" type="ORF">SAMN05421742_10525</name>
</gene>
<dbReference type="RefSeq" id="WP_092618448.1">
    <property type="nucleotide sequence ID" value="NZ_FNCV01000005.1"/>
</dbReference>
<dbReference type="PANTHER" id="PTHR30352:SF13">
    <property type="entry name" value="GLYCYL-RADICAL ENZYME ACTIVATING ENZYME YJJW-RELATED"/>
    <property type="match status" value="1"/>
</dbReference>
<organism evidence="8 9">
    <name type="scientific">Roseospirillum parvum</name>
    <dbReference type="NCBI Taxonomy" id="83401"/>
    <lineage>
        <taxon>Bacteria</taxon>
        <taxon>Pseudomonadati</taxon>
        <taxon>Pseudomonadota</taxon>
        <taxon>Alphaproteobacteria</taxon>
        <taxon>Rhodospirillales</taxon>
        <taxon>Rhodospirillaceae</taxon>
        <taxon>Roseospirillum</taxon>
    </lineage>
</organism>
<dbReference type="Proteomes" id="UP000217076">
    <property type="component" value="Unassembled WGS sequence"/>
</dbReference>
<dbReference type="InterPro" id="IPR013785">
    <property type="entry name" value="Aldolase_TIM"/>
</dbReference>
<dbReference type="CDD" id="cd01335">
    <property type="entry name" value="Radical_SAM"/>
    <property type="match status" value="1"/>
</dbReference>
<keyword evidence="8" id="KW-0670">Pyruvate</keyword>
<evidence type="ECO:0000313" key="8">
    <source>
        <dbReference type="EMBL" id="SDH21471.1"/>
    </source>
</evidence>
<evidence type="ECO:0000256" key="2">
    <source>
        <dbReference type="ARBA" id="ARBA00022485"/>
    </source>
</evidence>
<dbReference type="InterPro" id="IPR012840">
    <property type="entry name" value="NrdG2"/>
</dbReference>
<keyword evidence="5" id="KW-0408">Iron</keyword>
<name>A0A1G8AKJ5_9PROT</name>
<evidence type="ECO:0000256" key="4">
    <source>
        <dbReference type="ARBA" id="ARBA00022723"/>
    </source>
</evidence>
<keyword evidence="9" id="KW-1185">Reference proteome</keyword>
<evidence type="ECO:0000259" key="7">
    <source>
        <dbReference type="PROSITE" id="PS51918"/>
    </source>
</evidence>
<evidence type="ECO:0000256" key="5">
    <source>
        <dbReference type="ARBA" id="ARBA00023004"/>
    </source>
</evidence>
<dbReference type="OrthoDB" id="9792276at2"/>
<evidence type="ECO:0000256" key="3">
    <source>
        <dbReference type="ARBA" id="ARBA00022691"/>
    </source>
</evidence>
<dbReference type="InterPro" id="IPR058240">
    <property type="entry name" value="rSAM_sf"/>
</dbReference>
<keyword evidence="3" id="KW-0949">S-adenosyl-L-methionine</keyword>
<dbReference type="GO" id="GO:0016829">
    <property type="term" value="F:lyase activity"/>
    <property type="evidence" value="ECO:0007669"/>
    <property type="project" value="UniProtKB-KW"/>
</dbReference>
<dbReference type="Pfam" id="PF04055">
    <property type="entry name" value="Radical_SAM"/>
    <property type="match status" value="1"/>
</dbReference>
<keyword evidence="6" id="KW-0411">Iron-sulfur</keyword>
<dbReference type="SFLD" id="SFLDG01094">
    <property type="entry name" value="Uncharacterised_Radical_SAM_Su"/>
    <property type="match status" value="1"/>
</dbReference>
<dbReference type="InterPro" id="IPR007197">
    <property type="entry name" value="rSAM"/>
</dbReference>
<dbReference type="SFLD" id="SFLDS00029">
    <property type="entry name" value="Radical_SAM"/>
    <property type="match status" value="1"/>
</dbReference>
<evidence type="ECO:0000256" key="1">
    <source>
        <dbReference type="ARBA" id="ARBA00001966"/>
    </source>
</evidence>
<evidence type="ECO:0000256" key="6">
    <source>
        <dbReference type="ARBA" id="ARBA00023014"/>
    </source>
</evidence>
<evidence type="ECO:0000313" key="9">
    <source>
        <dbReference type="Proteomes" id="UP000217076"/>
    </source>
</evidence>
<dbReference type="AlphaFoldDB" id="A0A1G8AKJ5"/>
<dbReference type="NCBIfam" id="TIGR02495">
    <property type="entry name" value="NrdG2"/>
    <property type="match status" value="1"/>
</dbReference>
<dbReference type="PANTHER" id="PTHR30352">
    <property type="entry name" value="PYRUVATE FORMATE-LYASE-ACTIVATING ENZYME"/>
    <property type="match status" value="1"/>
</dbReference>
<dbReference type="PROSITE" id="PS51918">
    <property type="entry name" value="RADICAL_SAM"/>
    <property type="match status" value="1"/>
</dbReference>
<protein>
    <submittedName>
        <fullName evidence="8">Pyruvate formate lyase activating enzyme</fullName>
    </submittedName>
</protein>
<accession>A0A1G8AKJ5</accession>
<keyword evidence="8" id="KW-0456">Lyase</keyword>
<comment type="cofactor">
    <cofactor evidence="1">
        <name>[4Fe-4S] cluster</name>
        <dbReference type="ChEBI" id="CHEBI:49883"/>
    </cofactor>
</comment>
<reference evidence="9" key="1">
    <citation type="submission" date="2016-10" db="EMBL/GenBank/DDBJ databases">
        <authorList>
            <person name="Varghese N."/>
            <person name="Submissions S."/>
        </authorList>
    </citation>
    <scope>NUCLEOTIDE SEQUENCE [LARGE SCALE GENOMIC DNA]</scope>
    <source>
        <strain evidence="9">930I</strain>
    </source>
</reference>
<feature type="domain" description="Radical SAM core" evidence="7">
    <location>
        <begin position="18"/>
        <end position="224"/>
    </location>
</feature>
<keyword evidence="2" id="KW-0004">4Fe-4S</keyword>
<sequence length="224" mass="24080">MADGPRIGGLARFSGIDWPGRLVATVFCQGCPWACPYCHNAHLIPVQGEAEWAWAEVRAFLERRRGLLDGVVFSGGEPTLHPALPEAVRAVRAMGFEVGLHSGGPWPDRLAALLPDLDWVGFDVKAPFARYGEVTGVAGSGDKARDSLRRLIDSRVAFEVRTTLHPDLLDDAALDQLAAELLALGVRRLVLQPARPTAEAPVTAPFPALSADRAAAFESVETRA</sequence>
<dbReference type="GO" id="GO:0046872">
    <property type="term" value="F:metal ion binding"/>
    <property type="evidence" value="ECO:0007669"/>
    <property type="project" value="UniProtKB-KW"/>
</dbReference>
<dbReference type="SUPFAM" id="SSF102114">
    <property type="entry name" value="Radical SAM enzymes"/>
    <property type="match status" value="1"/>
</dbReference>
<dbReference type="GO" id="GO:0051539">
    <property type="term" value="F:4 iron, 4 sulfur cluster binding"/>
    <property type="evidence" value="ECO:0007669"/>
    <property type="project" value="UniProtKB-KW"/>
</dbReference>
<dbReference type="EMBL" id="FNCV01000005">
    <property type="protein sequence ID" value="SDH21471.1"/>
    <property type="molecule type" value="Genomic_DNA"/>
</dbReference>
<dbReference type="InterPro" id="IPR034457">
    <property type="entry name" value="Organic_radical-activating"/>
</dbReference>
<keyword evidence="4" id="KW-0479">Metal-binding</keyword>